<evidence type="ECO:0000313" key="2">
    <source>
        <dbReference type="EMBL" id="MDS1268745.1"/>
    </source>
</evidence>
<gene>
    <name evidence="2" type="ORF">RIF23_00385</name>
</gene>
<dbReference type="Proteomes" id="UP001250214">
    <property type="component" value="Unassembled WGS sequence"/>
</dbReference>
<name>A0ABU2H1P0_9ACTN</name>
<proteinExistence type="predicted"/>
<reference evidence="3" key="1">
    <citation type="submission" date="2023-07" db="EMBL/GenBank/DDBJ databases">
        <title>Novel species in the genus Lipingzhangella isolated from Sambhar Salt Lake.</title>
        <authorList>
            <person name="Jiya N."/>
            <person name="Kajale S."/>
            <person name="Sharma A."/>
        </authorList>
    </citation>
    <scope>NUCLEOTIDE SEQUENCE [LARGE SCALE GENOMIC DNA]</scope>
    <source>
        <strain evidence="3">LS1_29</strain>
    </source>
</reference>
<evidence type="ECO:0000313" key="3">
    <source>
        <dbReference type="Proteomes" id="UP001250214"/>
    </source>
</evidence>
<dbReference type="RefSeq" id="WP_310910262.1">
    <property type="nucleotide sequence ID" value="NZ_JAVLVT010000001.1"/>
</dbReference>
<comment type="caution">
    <text evidence="2">The sequence shown here is derived from an EMBL/GenBank/DDBJ whole genome shotgun (WGS) entry which is preliminary data.</text>
</comment>
<feature type="compositionally biased region" description="Low complexity" evidence="1">
    <location>
        <begin position="71"/>
        <end position="89"/>
    </location>
</feature>
<feature type="region of interest" description="Disordered" evidence="1">
    <location>
        <begin position="57"/>
        <end position="104"/>
    </location>
</feature>
<keyword evidence="3" id="KW-1185">Reference proteome</keyword>
<accession>A0ABU2H1P0</accession>
<dbReference type="EMBL" id="JAVLVT010000001">
    <property type="protein sequence ID" value="MDS1268745.1"/>
    <property type="molecule type" value="Genomic_DNA"/>
</dbReference>
<evidence type="ECO:0000256" key="1">
    <source>
        <dbReference type="SAM" id="MobiDB-lite"/>
    </source>
</evidence>
<organism evidence="2 3">
    <name type="scientific">Lipingzhangella rawalii</name>
    <dbReference type="NCBI Taxonomy" id="2055835"/>
    <lineage>
        <taxon>Bacteria</taxon>
        <taxon>Bacillati</taxon>
        <taxon>Actinomycetota</taxon>
        <taxon>Actinomycetes</taxon>
        <taxon>Streptosporangiales</taxon>
        <taxon>Nocardiopsidaceae</taxon>
        <taxon>Lipingzhangella</taxon>
    </lineage>
</organism>
<protein>
    <submittedName>
        <fullName evidence="2">Uncharacterized protein</fullName>
    </submittedName>
</protein>
<sequence>MVTEVITRKYCDPHAVHEERVEATDVIQFAFEGAIREVDACAECKKDYDARIEPLVDFSRPVKKRRKTKSDSTGSGSQDQHGDSSDQGDTAAGSTEQDDAADNS</sequence>